<dbReference type="InterPro" id="IPR050360">
    <property type="entry name" value="MFS_Sugar_Transporters"/>
</dbReference>
<dbReference type="PANTHER" id="PTHR48022">
    <property type="entry name" value="PLASTIDIC GLUCOSE TRANSPORTER 4"/>
    <property type="match status" value="1"/>
</dbReference>
<feature type="transmembrane region" description="Helical" evidence="7">
    <location>
        <begin position="357"/>
        <end position="376"/>
    </location>
</feature>
<dbReference type="InterPro" id="IPR003663">
    <property type="entry name" value="Sugar/inositol_transpt"/>
</dbReference>
<dbReference type="InterPro" id="IPR005828">
    <property type="entry name" value="MFS_sugar_transport-like"/>
</dbReference>
<dbReference type="InterPro" id="IPR036259">
    <property type="entry name" value="MFS_trans_sf"/>
</dbReference>
<keyword evidence="5 7" id="KW-1133">Transmembrane helix</keyword>
<name>A0A423VQB9_9PEZI</name>
<dbReference type="PROSITE" id="PS50850">
    <property type="entry name" value="MFS"/>
    <property type="match status" value="1"/>
</dbReference>
<dbReference type="EMBL" id="LKEA01000046">
    <property type="protein sequence ID" value="ROV93211.1"/>
    <property type="molecule type" value="Genomic_DNA"/>
</dbReference>
<evidence type="ECO:0000256" key="2">
    <source>
        <dbReference type="ARBA" id="ARBA00010992"/>
    </source>
</evidence>
<reference evidence="9 10" key="1">
    <citation type="submission" date="2015-09" db="EMBL/GenBank/DDBJ databases">
        <title>Host preference determinants of Valsa canker pathogens revealed by comparative genomics.</title>
        <authorList>
            <person name="Yin Z."/>
            <person name="Huang L."/>
        </authorList>
    </citation>
    <scope>NUCLEOTIDE SEQUENCE [LARGE SCALE GENOMIC DNA]</scope>
    <source>
        <strain evidence="9 10">03-1</strain>
    </source>
</reference>
<feature type="domain" description="Major facilitator superfamily (MFS) profile" evidence="8">
    <location>
        <begin position="1"/>
        <end position="380"/>
    </location>
</feature>
<feature type="transmembrane region" description="Helical" evidence="7">
    <location>
        <begin position="78"/>
        <end position="97"/>
    </location>
</feature>
<keyword evidence="10" id="KW-1185">Reference proteome</keyword>
<feature type="transmembrane region" description="Helical" evidence="7">
    <location>
        <begin position="103"/>
        <end position="121"/>
    </location>
</feature>
<dbReference type="Pfam" id="PF00083">
    <property type="entry name" value="Sugar_tr"/>
    <property type="match status" value="2"/>
</dbReference>
<evidence type="ECO:0000256" key="4">
    <source>
        <dbReference type="ARBA" id="ARBA00022692"/>
    </source>
</evidence>
<dbReference type="Gene3D" id="1.20.1250.20">
    <property type="entry name" value="MFS general substrate transporter like domains"/>
    <property type="match status" value="2"/>
</dbReference>
<proteinExistence type="inferred from homology"/>
<feature type="transmembrane region" description="Helical" evidence="7">
    <location>
        <begin position="231"/>
        <end position="248"/>
    </location>
</feature>
<gene>
    <name evidence="9" type="ORF">VMCG_08692</name>
</gene>
<feature type="transmembrane region" description="Helical" evidence="7">
    <location>
        <begin position="260"/>
        <end position="278"/>
    </location>
</feature>
<evidence type="ECO:0000256" key="1">
    <source>
        <dbReference type="ARBA" id="ARBA00004141"/>
    </source>
</evidence>
<feature type="transmembrane region" description="Helical" evidence="7">
    <location>
        <begin position="290"/>
        <end position="315"/>
    </location>
</feature>
<organism evidence="9 10">
    <name type="scientific">Cytospora schulzeri</name>
    <dbReference type="NCBI Taxonomy" id="448051"/>
    <lineage>
        <taxon>Eukaryota</taxon>
        <taxon>Fungi</taxon>
        <taxon>Dikarya</taxon>
        <taxon>Ascomycota</taxon>
        <taxon>Pezizomycotina</taxon>
        <taxon>Sordariomycetes</taxon>
        <taxon>Sordariomycetidae</taxon>
        <taxon>Diaporthales</taxon>
        <taxon>Cytosporaceae</taxon>
        <taxon>Cytospora</taxon>
    </lineage>
</organism>
<dbReference type="PRINTS" id="PR00171">
    <property type="entry name" value="SUGRTRNSPORT"/>
</dbReference>
<comment type="caution">
    <text evidence="9">The sequence shown here is derived from an EMBL/GenBank/DDBJ whole genome shotgun (WGS) entry which is preliminary data.</text>
</comment>
<dbReference type="InterPro" id="IPR020846">
    <property type="entry name" value="MFS_dom"/>
</dbReference>
<dbReference type="AlphaFoldDB" id="A0A423VQB9"/>
<accession>A0A423VQB9</accession>
<evidence type="ECO:0000259" key="8">
    <source>
        <dbReference type="PROSITE" id="PS50850"/>
    </source>
</evidence>
<evidence type="ECO:0000313" key="10">
    <source>
        <dbReference type="Proteomes" id="UP000283895"/>
    </source>
</evidence>
<dbReference type="Proteomes" id="UP000283895">
    <property type="component" value="Unassembled WGS sequence"/>
</dbReference>
<dbReference type="GO" id="GO:0016020">
    <property type="term" value="C:membrane"/>
    <property type="evidence" value="ECO:0007669"/>
    <property type="project" value="UniProtKB-SubCell"/>
</dbReference>
<keyword evidence="4 7" id="KW-0812">Transmembrane</keyword>
<keyword evidence="3" id="KW-0813">Transport</keyword>
<comment type="subcellular location">
    <subcellularLocation>
        <location evidence="1">Membrane</location>
        <topology evidence="1">Multi-pass membrane protein</topology>
    </subcellularLocation>
</comment>
<protein>
    <recommendedName>
        <fullName evidence="8">Major facilitator superfamily (MFS) profile domain-containing protein</fullName>
    </recommendedName>
</protein>
<dbReference type="GO" id="GO:0005351">
    <property type="term" value="F:carbohydrate:proton symporter activity"/>
    <property type="evidence" value="ECO:0007669"/>
    <property type="project" value="TreeGrafter"/>
</dbReference>
<evidence type="ECO:0000313" key="9">
    <source>
        <dbReference type="EMBL" id="ROV93211.1"/>
    </source>
</evidence>
<evidence type="ECO:0000256" key="7">
    <source>
        <dbReference type="SAM" id="Phobius"/>
    </source>
</evidence>
<feature type="transmembrane region" description="Helical" evidence="7">
    <location>
        <begin position="190"/>
        <end position="211"/>
    </location>
</feature>
<dbReference type="SUPFAM" id="SSF103473">
    <property type="entry name" value="MFS general substrate transporter"/>
    <property type="match status" value="1"/>
</dbReference>
<dbReference type="OrthoDB" id="6612291at2759"/>
<dbReference type="PANTHER" id="PTHR48022:SF37">
    <property type="entry name" value="MAJOR FACILITATOR SUPERFAMILY (MFS) PROFILE DOMAIN-CONTAINING PROTEIN-RELATED"/>
    <property type="match status" value="1"/>
</dbReference>
<feature type="transmembrane region" description="Helical" evidence="7">
    <location>
        <begin position="327"/>
        <end position="351"/>
    </location>
</feature>
<evidence type="ECO:0000256" key="3">
    <source>
        <dbReference type="ARBA" id="ARBA00022448"/>
    </source>
</evidence>
<sequence length="439" mass="47957">MKPKVYQFFLALFAAFGSFLYGYDLGVIASVVASDSFVDKFLSVDSSTRSGTVVALFTAGAFFGAFAAGFTDPLGRRGTLVLGAVLFVIGGVLQTAAEVIAMLLGLQILPALGLAICAMLLPESPRWLVDHDQSEKALQTLAKLHANGNVEDPYVQAEFEIITAQILDEHENAAKSFKELFKDRANSRRIITACVCQASAQMTGVSAFQYFSPTIFDQMGISAGRTLLYQGFNSIIGELAQFIFFFLIDRVGRRPLQIWGNLACCAALVIGAALLAEFPPSTTDNLGAQWAFIVASTWVFNFCFCASGTMSWIIPAEIFNTATRTRGVSIATMVSFAFNTLIGQVTPIAMAKVGWKFYLLFIVCDITNALWFYLFLPETKGLKLEAMDDLFANSPWVVVGSKWKPGIEADVNRLAEKKTHLAEYHYDRTEVASKAAEPT</sequence>
<keyword evidence="6 7" id="KW-0472">Membrane</keyword>
<comment type="similarity">
    <text evidence="2">Belongs to the major facilitator superfamily. Sugar transporter (TC 2.A.1.1) family.</text>
</comment>
<dbReference type="STRING" id="356882.A0A423VQB9"/>
<evidence type="ECO:0000256" key="6">
    <source>
        <dbReference type="ARBA" id="ARBA00023136"/>
    </source>
</evidence>
<feature type="transmembrane region" description="Helical" evidence="7">
    <location>
        <begin position="53"/>
        <end position="71"/>
    </location>
</feature>
<evidence type="ECO:0000256" key="5">
    <source>
        <dbReference type="ARBA" id="ARBA00022989"/>
    </source>
</evidence>